<name>A0ABS8IM92_9BURK</name>
<dbReference type="EMBL" id="JAJHPV010000004">
    <property type="protein sequence ID" value="MCC6069647.1"/>
    <property type="molecule type" value="Genomic_DNA"/>
</dbReference>
<reference evidence="3 4" key="1">
    <citation type="submission" date="2021-11" db="EMBL/GenBank/DDBJ databases">
        <authorList>
            <person name="Huq M.A."/>
        </authorList>
    </citation>
    <scope>NUCLEOTIDE SEQUENCE [LARGE SCALE GENOMIC DNA]</scope>
    <source>
        <strain evidence="3 4">MAHUQ-52</strain>
    </source>
</reference>
<dbReference type="InterPro" id="IPR025491">
    <property type="entry name" value="DUF4382"/>
</dbReference>
<organism evidence="3 4">
    <name type="scientific">Massilia agrisoli</name>
    <dbReference type="NCBI Taxonomy" id="2892444"/>
    <lineage>
        <taxon>Bacteria</taxon>
        <taxon>Pseudomonadati</taxon>
        <taxon>Pseudomonadota</taxon>
        <taxon>Betaproteobacteria</taxon>
        <taxon>Burkholderiales</taxon>
        <taxon>Oxalobacteraceae</taxon>
        <taxon>Telluria group</taxon>
        <taxon>Massilia</taxon>
    </lineage>
</organism>
<proteinExistence type="predicted"/>
<feature type="chain" id="PRO_5045090369" evidence="1">
    <location>
        <begin position="18"/>
        <end position="410"/>
    </location>
</feature>
<feature type="signal peptide" evidence="1">
    <location>
        <begin position="1"/>
        <end position="17"/>
    </location>
</feature>
<dbReference type="RefSeq" id="WP_229430584.1">
    <property type="nucleotide sequence ID" value="NZ_JAJHPV010000004.1"/>
</dbReference>
<evidence type="ECO:0000313" key="4">
    <source>
        <dbReference type="Proteomes" id="UP001198701"/>
    </source>
</evidence>
<evidence type="ECO:0000313" key="3">
    <source>
        <dbReference type="EMBL" id="MCC6069647.1"/>
    </source>
</evidence>
<evidence type="ECO:0000256" key="1">
    <source>
        <dbReference type="SAM" id="SignalP"/>
    </source>
</evidence>
<evidence type="ECO:0000259" key="2">
    <source>
        <dbReference type="Pfam" id="PF14321"/>
    </source>
</evidence>
<gene>
    <name evidence="3" type="ORF">LMJ30_01585</name>
</gene>
<keyword evidence="4" id="KW-1185">Reference proteome</keyword>
<dbReference type="PROSITE" id="PS51257">
    <property type="entry name" value="PROKAR_LIPOPROTEIN"/>
    <property type="match status" value="1"/>
</dbReference>
<keyword evidence="1" id="KW-0732">Signal</keyword>
<dbReference type="Proteomes" id="UP001198701">
    <property type="component" value="Unassembled WGS sequence"/>
</dbReference>
<accession>A0ABS8IM92</accession>
<protein>
    <submittedName>
        <fullName evidence="3">DUF4382 domain-containing protein</fullName>
    </submittedName>
</protein>
<feature type="domain" description="DUF4382" evidence="2">
    <location>
        <begin position="41"/>
        <end position="193"/>
    </location>
</feature>
<sequence>MNPKLQRLTLITSAAFAAATIAACGGGGGDSGAPAPAPAQSGTLGVSLTDAPACGFDAVNVTVSKVRVHQNAAAGETESGWSDITLSPARKINLLNLTNGVLDSLGATSLPAGKYNQLRLVLDANAGAGTANTVVPTGTTAEKTLETPSAVQSGIKIAGQFDVVAGQRTDLVLDFDACKSVLTKGNGKYALKPVIKLVPTVSNGINGFISPALLSSGVSVSAQQNGVIISSTAPNATTGEFFLSRLAPGNYDVVITADGHAASVIAAVPVATTSSTTALSTVAAPLVMATSATGSIAGTVTMTPASTSGEAAYVAAKQTFAAGPTVTIKYAGADLATGAYTLNNLPVAAPQYATYSATLPLAFSASTTSTPGAGKYSVSASATGYATQTRVDAVDISTQNAVNINFALVP</sequence>
<dbReference type="Pfam" id="PF14321">
    <property type="entry name" value="DUF4382"/>
    <property type="match status" value="1"/>
</dbReference>
<comment type="caution">
    <text evidence="3">The sequence shown here is derived from an EMBL/GenBank/DDBJ whole genome shotgun (WGS) entry which is preliminary data.</text>
</comment>